<dbReference type="Gene3D" id="3.40.50.150">
    <property type="entry name" value="Vaccinia Virus protein VP39"/>
    <property type="match status" value="1"/>
</dbReference>
<dbReference type="Proteomes" id="UP000683291">
    <property type="component" value="Chromosome 1"/>
</dbReference>
<proteinExistence type="predicted"/>
<organism evidence="1 2">
    <name type="scientific">Sulfitobacter albidus</name>
    <dbReference type="NCBI Taxonomy" id="2829501"/>
    <lineage>
        <taxon>Bacteria</taxon>
        <taxon>Pseudomonadati</taxon>
        <taxon>Pseudomonadota</taxon>
        <taxon>Alphaproteobacteria</taxon>
        <taxon>Rhodobacterales</taxon>
        <taxon>Roseobacteraceae</taxon>
        <taxon>Sulfitobacter</taxon>
    </lineage>
</organism>
<name>A0A975PLI9_9RHOB</name>
<dbReference type="PANTHER" id="PTHR43861:SF1">
    <property type="entry name" value="TRANS-ACONITATE 2-METHYLTRANSFERASE"/>
    <property type="match status" value="1"/>
</dbReference>
<keyword evidence="1" id="KW-0489">Methyltransferase</keyword>
<dbReference type="EMBL" id="CP073581">
    <property type="protein sequence ID" value="QUJ75768.1"/>
    <property type="molecule type" value="Genomic_DNA"/>
</dbReference>
<accession>A0A975PLI9</accession>
<dbReference type="CDD" id="cd02440">
    <property type="entry name" value="AdoMet_MTases"/>
    <property type="match status" value="1"/>
</dbReference>
<dbReference type="GO" id="GO:0008168">
    <property type="term" value="F:methyltransferase activity"/>
    <property type="evidence" value="ECO:0007669"/>
    <property type="project" value="UniProtKB-KW"/>
</dbReference>
<sequence>MSHDDETLRVYATRTADYAKFAQIEDPHLATFIARLKPGAQVLDLGCGPGHAAAAMADAGLHPAATDAVAEMVALAARHPGVTARQMTFDQIAGEDLYDGIWANFSLLHAARADLPRHLSALHRALRPGGAFHIGMKTGTGTQRDAIGRRYTYVTEAELRGLLADAGFTVTAATTGRDKGLDGTYADWITLAAYG</sequence>
<keyword evidence="1" id="KW-0808">Transferase</keyword>
<dbReference type="SUPFAM" id="SSF53335">
    <property type="entry name" value="S-adenosyl-L-methionine-dependent methyltransferases"/>
    <property type="match status" value="1"/>
</dbReference>
<dbReference type="KEGG" id="sual:KDD17_12525"/>
<evidence type="ECO:0000313" key="1">
    <source>
        <dbReference type="EMBL" id="QUJ75768.1"/>
    </source>
</evidence>
<dbReference type="AlphaFoldDB" id="A0A975PLI9"/>
<dbReference type="Pfam" id="PF13489">
    <property type="entry name" value="Methyltransf_23"/>
    <property type="match status" value="1"/>
</dbReference>
<dbReference type="RefSeq" id="WP_212703969.1">
    <property type="nucleotide sequence ID" value="NZ_CP073581.1"/>
</dbReference>
<dbReference type="PANTHER" id="PTHR43861">
    <property type="entry name" value="TRANS-ACONITATE 2-METHYLTRANSFERASE-RELATED"/>
    <property type="match status" value="1"/>
</dbReference>
<dbReference type="GO" id="GO:0032259">
    <property type="term" value="P:methylation"/>
    <property type="evidence" value="ECO:0007669"/>
    <property type="project" value="UniProtKB-KW"/>
</dbReference>
<keyword evidence="2" id="KW-1185">Reference proteome</keyword>
<protein>
    <submittedName>
        <fullName evidence="1">Class I SAM-dependent methyltransferase</fullName>
    </submittedName>
</protein>
<reference evidence="1" key="1">
    <citation type="submission" date="2021-04" db="EMBL/GenBank/DDBJ databases">
        <title>Complete genome sequence for Sulfitobacter sp. strain JK7-1.</title>
        <authorList>
            <person name="Park S.-J."/>
        </authorList>
    </citation>
    <scope>NUCLEOTIDE SEQUENCE</scope>
    <source>
        <strain evidence="1">JK7-1</strain>
    </source>
</reference>
<evidence type="ECO:0000313" key="2">
    <source>
        <dbReference type="Proteomes" id="UP000683291"/>
    </source>
</evidence>
<gene>
    <name evidence="1" type="ORF">KDD17_12525</name>
</gene>
<dbReference type="InterPro" id="IPR029063">
    <property type="entry name" value="SAM-dependent_MTases_sf"/>
</dbReference>